<dbReference type="SUPFAM" id="SSF52540">
    <property type="entry name" value="P-loop containing nucleoside triphosphate hydrolases"/>
    <property type="match status" value="1"/>
</dbReference>
<dbReference type="InterPro" id="IPR035994">
    <property type="entry name" value="Nucleoside_phosphorylase_sf"/>
</dbReference>
<evidence type="ECO:0000256" key="2">
    <source>
        <dbReference type="PROSITE-ProRule" id="PRU00023"/>
    </source>
</evidence>
<dbReference type="PANTHER" id="PTHR46082:SF11">
    <property type="entry name" value="AAA+ ATPASE DOMAIN-CONTAINING PROTEIN-RELATED"/>
    <property type="match status" value="1"/>
</dbReference>
<evidence type="ECO:0000259" key="3">
    <source>
        <dbReference type="Pfam" id="PF01048"/>
    </source>
</evidence>
<feature type="repeat" description="ANK" evidence="2">
    <location>
        <begin position="1762"/>
        <end position="1794"/>
    </location>
</feature>
<comment type="caution">
    <text evidence="7">The sequence shown here is derived from an EMBL/GenBank/DDBJ whole genome shotgun (WGS) entry which is preliminary data.</text>
</comment>
<feature type="repeat" description="ANK" evidence="2">
    <location>
        <begin position="1645"/>
        <end position="1677"/>
    </location>
</feature>
<sequence>MDALDQDAPLCTRCRTIDFDTIFQLSKDVRDARLEGLPIISLGSITSNPSTPCPMCHLFDKVKFNLDISARQTAWDTSQYHLRAFSSIVKELGITAEMATETTGREVIKQLRSGDEYMSDESNGVFLAVFPGSGDDVLITSEARVHDICSHLEQSVIMPVEGSGVVNLRTHGVQVSPHQINYNRLKGWMESCGSHHGPRCTGSPTRPPFTLKVIDCQTREIVPLQPDWKYFALSYVWGPPSPEDTAVQIKNPKTSLPVLVHGTIEDAITVVRELGGRYLWVDKYCIDQDNAQEKHDQISRMDLIYSGAYATIIAAGSDISVSGLPGVGAVPRRPQPQATSPTASGKNVRLVSTLPSIRHALATSPWISRGWTFQEVILSRRCLFFTDFQVYFMCGESTHCESTVLSPVPLSPMGTQTATKPTSNDVLDSARFTHQKSQDTAYYSTTPSRQWPFRTHLSHYSSRNLSYNSDAINAFRGILARSNHPTYYGIPFLFGEESSYTLASNPDFRFACALAWEPIYRPPHIGTSNGTDNDGHLIRRREFPSWSWAGWTGQVSYNYFLWVRRFPCAEEDLLPQELDGHLPVRIWVCLDPDESSTRISMEEFFLTHYGKANKSKIVLPEISPFLQIECTVLHHLRVRILSIRSGMSSVPAFRITIGNGYSRAPVLFCGPPPCPGQDGVVEDEYTGLVLFETKHDITRCAPWDHIGIFVVLVKEVRGGRKGHYERVGSGWLDRAELEKLGDDGNVRMRREKKSVKGTIVLSLVQSNITSPTNPKPTAGSFLKAMPVFSAFFPTENLHTFSVTEAYHKLLTMPPRFDPSAYTVGWVCAIKDEVTASRAFLDEEHEQPPRQPNDDNVYILGRMGNHNVIIVSPGVCSYGIDVIAHTVAHLLRTFQNIRFGLMVGIGGAAPSTPDPKDPLNDIRLGDVIVSEPKGNHGGVLQYDKGRWEENGSFEIRSHLNRPHPHLLAAMKLLQSDHDFGMGKMVDYFKDVSRRSSRLRSWGFRFPGRELDRLYKPEHPHTEGLECSGCGTEELEKRLDRDSDEPVVHYGLIASGNAVMRSAVYRDHLRDTWGVCCFEMEAAGLMNEFPCVIIRGVADYSDDHKNDHWQRYAAAMAAAYAKDLLRVMPPEEVGCTEVTSHINEDLLWKLREVESRLTKIDEMVSDNHNETMLNWLDDFPYHSKNTYRLDKRHPGTVQWLLDSDPFQSWYKAKGQTLLCLGIPGSGKTIAAATIIDYINRHKIYNNPEHAMAFAFVEFDLAMQERTPNLIASLLNQVAQQDSQVMQELKALYGRHSARRTEPSTREMIDALCSMSRDRQTYVVIDALDEIEIPPEALARFLSELFRIQDSTGLNLLATSRFVPDIETLFRERDNCSFLEIQATDDDVRTYMQGNLIYLPAFVIRDQSMADRILEVITRAASGMFLFARLCLDSLRDQVSPRRMHQALTELSNNAGLQKMAYEKTMKRIESQLPNLRDLAIHALSWIFCAGRPLRISELQHALAIQIGSHSFDKEDVADASLIVSVCAGIISVDEESDVVQLAHHTAQGFFDNFLKEWFPDGHRVIAEACLTYLSYDWATSQDAEAIVSQYPLYCYAAQYWEYHARLGPVADEAIQRLFQSNEKVALYAQHMLLSNRCSPDLKLENRKAITGLHLAAYFGLVNIAKALVENGGNLNAKDSWGRNVFAWAAEFGSKDFFECFHDYACHWHDVDNSGMTPLQLALSNGHTHIARYLENRHGSLGTEKISTSEAELMCEAQMGNQQAGSRTPLVVAAIGGHLAVGKVLLEYGADPNMSDWYGRTPLHHAVRRGREEFVKFFLDHGAGLNLKDNNGDTPLRRAIIKRCDPVLFLVLDYKPQLDSQDKYGSTVLIEAVDLCSDETFSVLLHSGPDLNIKNRKGVTALIRAALRRKVKKARLLLASKPQIDLRVETGATALIHAARNGCYEIVDALVQSGAHLDIEDNEGQTALLWAMRNDHTSVAALLIESGANVETTSDKEGLFPLLWAVQRSWGNIVRQLILKGADVNRRDANGTTALIWSCCYSVTDCVRSLLESGAQLDMQDSLGRTALMCAAESCQNEKVDMLLESGADWRVRDLEGQTAIYYARQDSSFDECQYKRERIIQSLLRYGSVCETEVGKASQSDDGTVCEDHVLSGSE</sequence>
<dbReference type="Pfam" id="PF12796">
    <property type="entry name" value="Ank_2"/>
    <property type="match status" value="4"/>
</dbReference>
<dbReference type="Gene3D" id="1.25.40.20">
    <property type="entry name" value="Ankyrin repeat-containing domain"/>
    <property type="match status" value="2"/>
</dbReference>
<protein>
    <recommendedName>
        <fullName evidence="9">Heterokaryon incompatibility domain-containing protein</fullName>
    </recommendedName>
</protein>
<evidence type="ECO:0008006" key="9">
    <source>
        <dbReference type="Google" id="ProtNLM"/>
    </source>
</evidence>
<dbReference type="InterPro" id="IPR056884">
    <property type="entry name" value="NPHP3-like_N"/>
</dbReference>
<dbReference type="GO" id="GO:0009116">
    <property type="term" value="P:nucleoside metabolic process"/>
    <property type="evidence" value="ECO:0007669"/>
    <property type="project" value="InterPro"/>
</dbReference>
<feature type="repeat" description="ANK" evidence="2">
    <location>
        <begin position="1960"/>
        <end position="1992"/>
    </location>
</feature>
<dbReference type="Gene3D" id="3.40.50.300">
    <property type="entry name" value="P-loop containing nucleotide triphosphate hydrolases"/>
    <property type="match status" value="1"/>
</dbReference>
<dbReference type="PRINTS" id="PR01415">
    <property type="entry name" value="ANKYRIN"/>
</dbReference>
<dbReference type="SMART" id="SM00248">
    <property type="entry name" value="ANK"/>
    <property type="match status" value="14"/>
</dbReference>
<feature type="repeat" description="ANK" evidence="2">
    <location>
        <begin position="2027"/>
        <end position="2059"/>
    </location>
</feature>
<dbReference type="PROSITE" id="PS50088">
    <property type="entry name" value="ANK_REPEAT"/>
    <property type="match status" value="8"/>
</dbReference>
<proteinExistence type="predicted"/>
<name>A0A9W5YVW3_9EURO</name>
<keyword evidence="2" id="KW-0040">ANK repeat</keyword>
<dbReference type="PANTHER" id="PTHR46082">
    <property type="entry name" value="ATP/GTP-BINDING PROTEIN-RELATED"/>
    <property type="match status" value="1"/>
</dbReference>
<evidence type="ECO:0000259" key="5">
    <source>
        <dbReference type="Pfam" id="PF22939"/>
    </source>
</evidence>
<feature type="repeat" description="ANK" evidence="2">
    <location>
        <begin position="2060"/>
        <end position="2092"/>
    </location>
</feature>
<dbReference type="InterPro" id="IPR002110">
    <property type="entry name" value="Ankyrin_rpt"/>
</dbReference>
<dbReference type="InterPro" id="IPR010730">
    <property type="entry name" value="HET"/>
</dbReference>
<feature type="domain" description="Heterokaryon incompatibility" evidence="4">
    <location>
        <begin position="230"/>
        <end position="375"/>
    </location>
</feature>
<dbReference type="SUPFAM" id="SSF53167">
    <property type="entry name" value="Purine and uridine phosphorylases"/>
    <property type="match status" value="1"/>
</dbReference>
<organism evidence="7 8">
    <name type="scientific">Aspergillus brasiliensis</name>
    <dbReference type="NCBI Taxonomy" id="319629"/>
    <lineage>
        <taxon>Eukaryota</taxon>
        <taxon>Fungi</taxon>
        <taxon>Dikarya</taxon>
        <taxon>Ascomycota</taxon>
        <taxon>Pezizomycotina</taxon>
        <taxon>Eurotiomycetes</taxon>
        <taxon>Eurotiomycetidae</taxon>
        <taxon>Eurotiales</taxon>
        <taxon>Aspergillaceae</taxon>
        <taxon>Aspergillus</taxon>
        <taxon>Aspergillus subgen. Circumdati</taxon>
    </lineage>
</organism>
<keyword evidence="1" id="KW-0677">Repeat</keyword>
<evidence type="ECO:0000313" key="8">
    <source>
        <dbReference type="Proteomes" id="UP001143548"/>
    </source>
</evidence>
<dbReference type="Pfam" id="PF22939">
    <property type="entry name" value="WHD_GPIID"/>
    <property type="match status" value="1"/>
</dbReference>
<evidence type="ECO:0000259" key="4">
    <source>
        <dbReference type="Pfam" id="PF06985"/>
    </source>
</evidence>
<evidence type="ECO:0000256" key="1">
    <source>
        <dbReference type="ARBA" id="ARBA00022737"/>
    </source>
</evidence>
<dbReference type="Gene3D" id="3.40.50.1580">
    <property type="entry name" value="Nucleoside phosphorylase domain"/>
    <property type="match status" value="1"/>
</dbReference>
<dbReference type="GO" id="GO:0003824">
    <property type="term" value="F:catalytic activity"/>
    <property type="evidence" value="ECO:0007669"/>
    <property type="project" value="InterPro"/>
</dbReference>
<dbReference type="InterPro" id="IPR027417">
    <property type="entry name" value="P-loop_NTPase"/>
</dbReference>
<feature type="domain" description="Nucleoside phosphorylase" evidence="3">
    <location>
        <begin position="823"/>
        <end position="1114"/>
    </location>
</feature>
<dbReference type="InterPro" id="IPR054471">
    <property type="entry name" value="GPIID_WHD"/>
</dbReference>
<feature type="repeat" description="ANK" evidence="2">
    <location>
        <begin position="1994"/>
        <end position="2026"/>
    </location>
</feature>
<feature type="repeat" description="ANK" evidence="2">
    <location>
        <begin position="1927"/>
        <end position="1959"/>
    </location>
</feature>
<evidence type="ECO:0000259" key="6">
    <source>
        <dbReference type="Pfam" id="PF24883"/>
    </source>
</evidence>
<dbReference type="Proteomes" id="UP001143548">
    <property type="component" value="Unassembled WGS sequence"/>
</dbReference>
<dbReference type="Pfam" id="PF00023">
    <property type="entry name" value="Ank"/>
    <property type="match status" value="1"/>
</dbReference>
<dbReference type="PROSITE" id="PS50297">
    <property type="entry name" value="ANK_REP_REGION"/>
    <property type="match status" value="7"/>
</dbReference>
<dbReference type="InterPro" id="IPR053137">
    <property type="entry name" value="NLR-like"/>
</dbReference>
<dbReference type="SUPFAM" id="SSF48403">
    <property type="entry name" value="Ankyrin repeat"/>
    <property type="match status" value="2"/>
</dbReference>
<reference evidence="7" key="1">
    <citation type="submission" date="2022-07" db="EMBL/GenBank/DDBJ databases">
        <title>Taxonomy of Aspergillus series Nigri: significant species reduction supported by multi-species coalescent approaches.</title>
        <authorList>
            <person name="Bian C."/>
            <person name="Kusuya Y."/>
            <person name="Sklenar F."/>
            <person name="D'hooge E."/>
            <person name="Yaguchi T."/>
            <person name="Takahashi H."/>
            <person name="Hubka V."/>
        </authorList>
    </citation>
    <scope>NUCLEOTIDE SEQUENCE</scope>
    <source>
        <strain evidence="7">CBS 733.88</strain>
    </source>
</reference>
<evidence type="ECO:0000313" key="7">
    <source>
        <dbReference type="EMBL" id="GKZ23401.1"/>
    </source>
</evidence>
<dbReference type="InterPro" id="IPR036770">
    <property type="entry name" value="Ankyrin_rpt-contain_sf"/>
</dbReference>
<accession>A0A9W5YVW3</accession>
<feature type="domain" description="Nephrocystin 3-like N-terminal" evidence="6">
    <location>
        <begin position="1193"/>
        <end position="1358"/>
    </location>
</feature>
<dbReference type="Pfam" id="PF01048">
    <property type="entry name" value="PNP_UDP_1"/>
    <property type="match status" value="1"/>
</dbReference>
<dbReference type="Pfam" id="PF24883">
    <property type="entry name" value="NPHP3_N"/>
    <property type="match status" value="1"/>
</dbReference>
<gene>
    <name evidence="7" type="ORF">AbraCBS73388_009768</name>
</gene>
<feature type="repeat" description="ANK" evidence="2">
    <location>
        <begin position="1795"/>
        <end position="1827"/>
    </location>
</feature>
<dbReference type="InterPro" id="IPR000845">
    <property type="entry name" value="Nucleoside_phosphorylase_d"/>
</dbReference>
<feature type="domain" description="GPI inositol-deacylase winged helix" evidence="5">
    <location>
        <begin position="1473"/>
        <end position="1548"/>
    </location>
</feature>
<dbReference type="Pfam" id="PF06985">
    <property type="entry name" value="HET"/>
    <property type="match status" value="1"/>
</dbReference>
<dbReference type="EMBL" id="BROQ01000067">
    <property type="protein sequence ID" value="GKZ23401.1"/>
    <property type="molecule type" value="Genomic_DNA"/>
</dbReference>